<dbReference type="Gene3D" id="3.40.50.150">
    <property type="entry name" value="Vaccinia Virus protein VP39"/>
    <property type="match status" value="1"/>
</dbReference>
<reference evidence="5 6" key="1">
    <citation type="submission" date="2023-02" db="EMBL/GenBank/DDBJ databases">
        <title>Dictyobacter halimunensis sp. nov., a new member of the class Ktedonobacteria from forest soil in a geothermal area.</title>
        <authorList>
            <person name="Rachmania M.K."/>
            <person name="Ningsih F."/>
            <person name="Sakai Y."/>
            <person name="Yabe S."/>
            <person name="Yokota A."/>
            <person name="Sjamsuridzal W."/>
        </authorList>
    </citation>
    <scope>NUCLEOTIDE SEQUENCE [LARGE SCALE GENOMIC DNA]</scope>
    <source>
        <strain evidence="5 6">S3.2.2.5</strain>
    </source>
</reference>
<evidence type="ECO:0000256" key="2">
    <source>
        <dbReference type="ARBA" id="ARBA00022679"/>
    </source>
</evidence>
<dbReference type="SUPFAM" id="SSF53335">
    <property type="entry name" value="S-adenosyl-L-methionine-dependent methyltransferases"/>
    <property type="match status" value="1"/>
</dbReference>
<dbReference type="CDD" id="cd02440">
    <property type="entry name" value="AdoMet_MTases"/>
    <property type="match status" value="1"/>
</dbReference>
<accession>A0ABQ6FQ14</accession>
<protein>
    <recommendedName>
        <fullName evidence="4">Methyltransferase domain-containing protein</fullName>
    </recommendedName>
</protein>
<gene>
    <name evidence="5" type="ORF">KDH_26140</name>
</gene>
<dbReference type="Pfam" id="PF13649">
    <property type="entry name" value="Methyltransf_25"/>
    <property type="match status" value="1"/>
</dbReference>
<keyword evidence="1" id="KW-0489">Methyltransferase</keyword>
<comment type="caution">
    <text evidence="5">The sequence shown here is derived from an EMBL/GenBank/DDBJ whole genome shotgun (WGS) entry which is preliminary data.</text>
</comment>
<evidence type="ECO:0000256" key="3">
    <source>
        <dbReference type="ARBA" id="ARBA00022691"/>
    </source>
</evidence>
<evidence type="ECO:0000313" key="5">
    <source>
        <dbReference type="EMBL" id="GLV55770.1"/>
    </source>
</evidence>
<dbReference type="PANTHER" id="PTHR43464:SF19">
    <property type="entry name" value="UBIQUINONE BIOSYNTHESIS O-METHYLTRANSFERASE, MITOCHONDRIAL"/>
    <property type="match status" value="1"/>
</dbReference>
<organism evidence="5 6">
    <name type="scientific">Dictyobacter halimunensis</name>
    <dbReference type="NCBI Taxonomy" id="3026934"/>
    <lineage>
        <taxon>Bacteria</taxon>
        <taxon>Bacillati</taxon>
        <taxon>Chloroflexota</taxon>
        <taxon>Ktedonobacteria</taxon>
        <taxon>Ktedonobacterales</taxon>
        <taxon>Dictyobacteraceae</taxon>
        <taxon>Dictyobacter</taxon>
    </lineage>
</organism>
<dbReference type="Proteomes" id="UP001344906">
    <property type="component" value="Unassembled WGS sequence"/>
</dbReference>
<evidence type="ECO:0000259" key="4">
    <source>
        <dbReference type="Pfam" id="PF13649"/>
    </source>
</evidence>
<dbReference type="PANTHER" id="PTHR43464">
    <property type="entry name" value="METHYLTRANSFERASE"/>
    <property type="match status" value="1"/>
</dbReference>
<proteinExistence type="predicted"/>
<dbReference type="RefSeq" id="WP_338250419.1">
    <property type="nucleotide sequence ID" value="NZ_BSRI01000001.1"/>
</dbReference>
<evidence type="ECO:0000313" key="6">
    <source>
        <dbReference type="Proteomes" id="UP001344906"/>
    </source>
</evidence>
<keyword evidence="3" id="KW-0949">S-adenosyl-L-methionine</keyword>
<evidence type="ECO:0000256" key="1">
    <source>
        <dbReference type="ARBA" id="ARBA00022603"/>
    </source>
</evidence>
<name>A0ABQ6FQ14_9CHLR</name>
<keyword evidence="6" id="KW-1185">Reference proteome</keyword>
<dbReference type="EMBL" id="BSRI01000001">
    <property type="protein sequence ID" value="GLV55770.1"/>
    <property type="molecule type" value="Genomic_DNA"/>
</dbReference>
<dbReference type="InterPro" id="IPR029063">
    <property type="entry name" value="SAM-dependent_MTases_sf"/>
</dbReference>
<sequence>MSITWEDQLNAQLYEEYAQQFSMYRQLGQTLVALAEPLRAGITVLDLACGTGIVTTQFAERLGTEGAIIGIDFSEAMLALARRKLPGRLFYYSRDEHVASVLPEESVDIAVCSSAFWQMQARPVLATDYWRYYVMEKDNTQLDQA</sequence>
<feature type="domain" description="Methyltransferase" evidence="4">
    <location>
        <begin position="44"/>
        <end position="119"/>
    </location>
</feature>
<dbReference type="InterPro" id="IPR041698">
    <property type="entry name" value="Methyltransf_25"/>
</dbReference>
<keyword evidence="2" id="KW-0808">Transferase</keyword>